<keyword evidence="1" id="KW-0472">Membrane</keyword>
<reference evidence="2" key="1">
    <citation type="journal article" date="2015" name="PeerJ">
        <title>First genomic representation of candidate bacterial phylum KSB3 points to enhanced environmental sensing as a trigger of wastewater bulking.</title>
        <authorList>
            <person name="Sekiguchi Y."/>
            <person name="Ohashi A."/>
            <person name="Parks D.H."/>
            <person name="Yamauchi T."/>
            <person name="Tyson G.W."/>
            <person name="Hugenholtz P."/>
        </authorList>
    </citation>
    <scope>NUCLEOTIDE SEQUENCE [LARGE SCALE GENOMIC DNA]</scope>
</reference>
<dbReference type="Proteomes" id="UP000030700">
    <property type="component" value="Unassembled WGS sequence"/>
</dbReference>
<evidence type="ECO:0000256" key="1">
    <source>
        <dbReference type="SAM" id="Phobius"/>
    </source>
</evidence>
<keyword evidence="1" id="KW-1133">Transmembrane helix</keyword>
<protein>
    <submittedName>
        <fullName evidence="2">Uncharacterized protein</fullName>
    </submittedName>
</protein>
<dbReference type="AlphaFoldDB" id="A0A081BT46"/>
<evidence type="ECO:0000313" key="3">
    <source>
        <dbReference type="Proteomes" id="UP000030700"/>
    </source>
</evidence>
<dbReference type="STRING" id="1499966.U14_05864"/>
<dbReference type="EMBL" id="DF820462">
    <property type="protein sequence ID" value="GAK54577.1"/>
    <property type="molecule type" value="Genomic_DNA"/>
</dbReference>
<gene>
    <name evidence="2" type="ORF">U14_05864</name>
</gene>
<keyword evidence="1" id="KW-0812">Transmembrane</keyword>
<name>A0A081BT46_9BACT</name>
<proteinExistence type="predicted"/>
<sequence>MKKLNFWTIWAAPLTATIVLLLVTGIISYFQRLRVETDLSALLPDEPLAYAHIPSLKTQLPQLLASKPYQHVLASPAFQQLQQTPEWQEFTASFPSKLPFNPMRLIGKDVVFSVHESATNEVIPPMLLLSRVDWFARRSEQFAYAVNAFLWKQPITVAQPGTQIVLYQLQTADMLFPLYYTVIDDVLFLSTSLPLLDKTVKNATAKNVAPAQKEQPEAPLFSAKLRPADFLRTLERSPFFQMNRDALSAIAPGAELDLSLNALPDEIRLDAVLSLVETPRRGVSTQKVTEKMPRRGVSTAIEQDTAILAGLNRDETAQMMDRLETMFPQMERYALLPEIAALQAMTDGRLECQSSSRVAGLVYAVPDVSCLTTFRVPPEMALTAMQRTVTNLLDQAIPPAQRNMVKQSAESYHNAALVKVALLIQELLAYGVVPANANGYGMVGASSKTLKREMDRLFTLNQASPYRMTAESGAVANIIFQPPQVAALLKNLAQTPTFSILLPKSEHPQFYASLPLILMTLSALPPVALDAQINDATLRYSLRLYNNE</sequence>
<dbReference type="HOGENOM" id="CLU_496663_0_0_0"/>
<feature type="transmembrane region" description="Helical" evidence="1">
    <location>
        <begin position="7"/>
        <end position="30"/>
    </location>
</feature>
<keyword evidence="3" id="KW-1185">Reference proteome</keyword>
<organism evidence="2">
    <name type="scientific">Candidatus Moduliflexus flocculans</name>
    <dbReference type="NCBI Taxonomy" id="1499966"/>
    <lineage>
        <taxon>Bacteria</taxon>
        <taxon>Candidatus Moduliflexota</taxon>
        <taxon>Candidatus Moduliflexia</taxon>
        <taxon>Candidatus Moduliflexales</taxon>
        <taxon>Candidatus Moduliflexaceae</taxon>
    </lineage>
</organism>
<evidence type="ECO:0000313" key="2">
    <source>
        <dbReference type="EMBL" id="GAK54577.1"/>
    </source>
</evidence>
<accession>A0A081BT46</accession>